<evidence type="ECO:0000313" key="2">
    <source>
        <dbReference type="EMBL" id="KAF6228890.1"/>
    </source>
</evidence>
<dbReference type="AlphaFoldDB" id="A0A8H6FHV0"/>
<dbReference type="GeneID" id="59335402"/>
<evidence type="ECO:0000256" key="1">
    <source>
        <dbReference type="SAM" id="MobiDB-lite"/>
    </source>
</evidence>
<feature type="compositionally biased region" description="Polar residues" evidence="1">
    <location>
        <begin position="50"/>
        <end position="72"/>
    </location>
</feature>
<comment type="caution">
    <text evidence="2">The sequence shown here is derived from an EMBL/GenBank/DDBJ whole genome shotgun (WGS) entry which is preliminary data.</text>
</comment>
<name>A0A8H6FHV0_9LECA</name>
<gene>
    <name evidence="2" type="ORF">HO133_007002</name>
</gene>
<evidence type="ECO:0000313" key="3">
    <source>
        <dbReference type="Proteomes" id="UP000593566"/>
    </source>
</evidence>
<feature type="compositionally biased region" description="Basic and acidic residues" evidence="1">
    <location>
        <begin position="143"/>
        <end position="157"/>
    </location>
</feature>
<sequence length="196" mass="21572">MSRRNTPPNTQAQTKAPRLQPNYKQPKTPNTRVQAPVPVPPQTGDYGQAASPNPRTNRHPSQNPDIPTTGATDQDKPTDTGTSLATTNAALDPEAIKHRSIKPAPHKPAAPTMESDDGEPECGKDESSEPSSTAARPRRPKRKPGELVRRMRQVEHPKQRRWSGVFLRCEDGTRARVQWSVPVTEACLPPVTCKGW</sequence>
<organism evidence="2 3">
    <name type="scientific">Letharia lupina</name>
    <dbReference type="NCBI Taxonomy" id="560253"/>
    <lineage>
        <taxon>Eukaryota</taxon>
        <taxon>Fungi</taxon>
        <taxon>Dikarya</taxon>
        <taxon>Ascomycota</taxon>
        <taxon>Pezizomycotina</taxon>
        <taxon>Lecanoromycetes</taxon>
        <taxon>OSLEUM clade</taxon>
        <taxon>Lecanoromycetidae</taxon>
        <taxon>Lecanorales</taxon>
        <taxon>Lecanorineae</taxon>
        <taxon>Parmeliaceae</taxon>
        <taxon>Letharia</taxon>
    </lineage>
</organism>
<feature type="compositionally biased region" description="Polar residues" evidence="1">
    <location>
        <begin position="79"/>
        <end position="89"/>
    </location>
</feature>
<protein>
    <submittedName>
        <fullName evidence="2">Uncharacterized protein</fullName>
    </submittedName>
</protein>
<dbReference type="EMBL" id="JACCJB010000003">
    <property type="protein sequence ID" value="KAF6228890.1"/>
    <property type="molecule type" value="Genomic_DNA"/>
</dbReference>
<dbReference type="RefSeq" id="XP_037156532.1">
    <property type="nucleotide sequence ID" value="XM_037297897.1"/>
</dbReference>
<keyword evidence="3" id="KW-1185">Reference proteome</keyword>
<dbReference type="Proteomes" id="UP000593566">
    <property type="component" value="Unassembled WGS sequence"/>
</dbReference>
<feature type="compositionally biased region" description="Polar residues" evidence="1">
    <location>
        <begin position="22"/>
        <end position="33"/>
    </location>
</feature>
<proteinExistence type="predicted"/>
<accession>A0A8H6FHV0</accession>
<feature type="region of interest" description="Disordered" evidence="1">
    <location>
        <begin position="1"/>
        <end position="159"/>
    </location>
</feature>
<reference evidence="2 3" key="1">
    <citation type="journal article" date="2020" name="Genomics">
        <title>Complete, high-quality genomes from long-read metagenomic sequencing of two wolf lichen thalli reveals enigmatic genome architecture.</title>
        <authorList>
            <person name="McKenzie S.K."/>
            <person name="Walston R.F."/>
            <person name="Allen J.L."/>
        </authorList>
    </citation>
    <scope>NUCLEOTIDE SEQUENCE [LARGE SCALE GENOMIC DNA]</scope>
    <source>
        <strain evidence="2">WasteWater1</strain>
    </source>
</reference>
<feature type="compositionally biased region" description="Polar residues" evidence="1">
    <location>
        <begin position="1"/>
        <end position="14"/>
    </location>
</feature>